<dbReference type="KEGG" id="obj:EIO64_15395"/>
<dbReference type="Pfam" id="PF13556">
    <property type="entry name" value="HTH_30"/>
    <property type="match status" value="1"/>
</dbReference>
<evidence type="ECO:0000313" key="2">
    <source>
        <dbReference type="EMBL" id="QCI60423.3"/>
    </source>
</evidence>
<protein>
    <submittedName>
        <fullName evidence="2">Helix-turn-helix domain-containing protein</fullName>
    </submittedName>
</protein>
<dbReference type="EMBL" id="CP034413">
    <property type="protein sequence ID" value="QCI60423.3"/>
    <property type="molecule type" value="Genomic_DNA"/>
</dbReference>
<name>A0A856I2L1_9FIRM</name>
<sequence length="394" mass="44966">MDLLVDRAAEVLKNPIAVFDKNYYTVSYSDTTDVQDEVWTAGKKRGYCLFEYAAMLHGVESMRGTPLPFQIFDDWGPHRRRICPLISNSLTIGYLSVLEYHTAFDAVPGEIYDLVAGVLVKELTIEQAIRLSHQHDSAEMLLSSILNEGFANRALFLQRILGTVFEQAGPYSLIGINMHAFSSRVSGERHFKARLGTIFPKAWSLFFREYVVLLVECGKSRQIPQDGLQQLEGYLSEHDLCAGISDTFSDLYEIRRYFNQAAMAEKMARISGSDARIAQYDDYRLWRLAASIPAEQRTDYVSAFLRNLMAYDIDNQSDYVKTLFIYLKNGQSLALTAQELHVHRNTVVYRIEKMRERFGGVFDSPYHNFQNFFGCLLLLTSDGQPGSTDYFDTI</sequence>
<reference evidence="3" key="1">
    <citation type="submission" date="2018-12" db="EMBL/GenBank/DDBJ databases">
        <title>Dusodibacter welbiota gen. nov., sp. nov., isolated from human faeces and emended description of the Oscillibacter genus.</title>
        <authorList>
            <person name="Le Roy T."/>
            <person name="Van der Smissen P."/>
            <person name="Delzenne N."/>
            <person name="Muccioli G."/>
            <person name="Collet J.F."/>
            <person name="Cani P.D."/>
        </authorList>
    </citation>
    <scope>NUCLEOTIDE SEQUENCE [LARGE SCALE GENOMIC DNA]</scope>
    <source>
        <strain evidence="3">J115</strain>
    </source>
</reference>
<dbReference type="InterPro" id="IPR042070">
    <property type="entry name" value="PucR_C-HTH_sf"/>
</dbReference>
<feature type="domain" description="PucR C-terminal helix-turn-helix" evidence="1">
    <location>
        <begin position="320"/>
        <end position="367"/>
    </location>
</feature>
<dbReference type="Gene3D" id="1.10.10.2840">
    <property type="entry name" value="PucR C-terminal helix-turn-helix domain"/>
    <property type="match status" value="1"/>
</dbReference>
<gene>
    <name evidence="2" type="ORF">EIO64_15395</name>
</gene>
<evidence type="ECO:0000313" key="3">
    <source>
        <dbReference type="Proteomes" id="UP000298642"/>
    </source>
</evidence>
<dbReference type="InterPro" id="IPR025736">
    <property type="entry name" value="PucR_C-HTH_dom"/>
</dbReference>
<dbReference type="PANTHER" id="PTHR33744:SF1">
    <property type="entry name" value="DNA-BINDING TRANSCRIPTIONAL ACTIVATOR ADER"/>
    <property type="match status" value="1"/>
</dbReference>
<organism evidence="2 3">
    <name type="scientific">Dysosmobacter welbionis</name>
    <dbReference type="NCBI Taxonomy" id="2093857"/>
    <lineage>
        <taxon>Bacteria</taxon>
        <taxon>Bacillati</taxon>
        <taxon>Bacillota</taxon>
        <taxon>Clostridia</taxon>
        <taxon>Eubacteriales</taxon>
        <taxon>Oscillospiraceae</taxon>
        <taxon>Dysosmobacter</taxon>
    </lineage>
</organism>
<dbReference type="PANTHER" id="PTHR33744">
    <property type="entry name" value="CARBOHYDRATE DIACID REGULATOR"/>
    <property type="match status" value="1"/>
</dbReference>
<dbReference type="InterPro" id="IPR051448">
    <property type="entry name" value="CdaR-like_regulators"/>
</dbReference>
<keyword evidence="3" id="KW-1185">Reference proteome</keyword>
<proteinExistence type="predicted"/>
<dbReference type="AlphaFoldDB" id="A0A856I2L1"/>
<dbReference type="RefSeq" id="WP_207754053.1">
    <property type="nucleotide sequence ID" value="NZ_CP034413.3"/>
</dbReference>
<accession>A0A856I2L1</accession>
<evidence type="ECO:0000259" key="1">
    <source>
        <dbReference type="Pfam" id="PF13556"/>
    </source>
</evidence>
<dbReference type="Proteomes" id="UP000298642">
    <property type="component" value="Chromosome"/>
</dbReference>